<dbReference type="Pfam" id="PF22043">
    <property type="entry name" value="DUF6935"/>
    <property type="match status" value="1"/>
</dbReference>
<feature type="signal peptide" evidence="1">
    <location>
        <begin position="1"/>
        <end position="18"/>
    </location>
</feature>
<protein>
    <recommendedName>
        <fullName evidence="2">DUF6935 domain-containing protein</fullName>
    </recommendedName>
</protein>
<keyword evidence="1" id="KW-0732">Signal</keyword>
<dbReference type="AlphaFoldDB" id="A0A1I2G2A1"/>
<dbReference type="InterPro" id="IPR053907">
    <property type="entry name" value="DUF6935"/>
</dbReference>
<dbReference type="STRING" id="1003.SAMN04488541_101639"/>
<evidence type="ECO:0000259" key="2">
    <source>
        <dbReference type="Pfam" id="PF22043"/>
    </source>
</evidence>
<dbReference type="RefSeq" id="WP_091544829.1">
    <property type="nucleotide sequence ID" value="NZ_FONY01000016.1"/>
</dbReference>
<feature type="chain" id="PRO_5011756020" description="DUF6935 domain-containing protein" evidence="1">
    <location>
        <begin position="19"/>
        <end position="203"/>
    </location>
</feature>
<dbReference type="OrthoDB" id="980987at2"/>
<gene>
    <name evidence="3" type="ORF">SAMN04488541_101639</name>
</gene>
<accession>A0A1I2G2A1</accession>
<keyword evidence="4" id="KW-1185">Reference proteome</keyword>
<name>A0A1I2G2A1_9BACT</name>
<evidence type="ECO:0000313" key="3">
    <source>
        <dbReference type="EMBL" id="SFF11268.1"/>
    </source>
</evidence>
<organism evidence="3 4">
    <name type="scientific">Thermoflexibacter ruber</name>
    <dbReference type="NCBI Taxonomy" id="1003"/>
    <lineage>
        <taxon>Bacteria</taxon>
        <taxon>Pseudomonadati</taxon>
        <taxon>Bacteroidota</taxon>
        <taxon>Cytophagia</taxon>
        <taxon>Cytophagales</taxon>
        <taxon>Thermoflexibacteraceae</taxon>
        <taxon>Thermoflexibacter</taxon>
    </lineage>
</organism>
<feature type="domain" description="DUF6935" evidence="2">
    <location>
        <begin position="30"/>
        <end position="192"/>
    </location>
</feature>
<proteinExistence type="predicted"/>
<sequence>MKKSIFLLFVLISITAFAQKKALPVVEVDKIPQSIEEFFELRDKIADTPQGGAAVFVVASIIYVQNQELGRQCLIIASDKSLLSPSSKGYQGFDFGSSTNFLIKQLDDKKHVPHSYIQGTSPDKGYMLNSPPYKIACATNPYSGNEQDGMLKVFVQCTGADSDRPITLVKNEKGIWKAKEFSSLMVGVRPPKQKSKGAAEGDF</sequence>
<evidence type="ECO:0000313" key="4">
    <source>
        <dbReference type="Proteomes" id="UP000199513"/>
    </source>
</evidence>
<evidence type="ECO:0000256" key="1">
    <source>
        <dbReference type="SAM" id="SignalP"/>
    </source>
</evidence>
<reference evidence="3 4" key="1">
    <citation type="submission" date="2016-10" db="EMBL/GenBank/DDBJ databases">
        <authorList>
            <person name="de Groot N.N."/>
        </authorList>
    </citation>
    <scope>NUCLEOTIDE SEQUENCE [LARGE SCALE GENOMIC DNA]</scope>
    <source>
        <strain>GEY</strain>
        <strain evidence="4">DSM 9560</strain>
    </source>
</reference>
<dbReference type="EMBL" id="FONY01000016">
    <property type="protein sequence ID" value="SFF11268.1"/>
    <property type="molecule type" value="Genomic_DNA"/>
</dbReference>
<dbReference type="Proteomes" id="UP000199513">
    <property type="component" value="Unassembled WGS sequence"/>
</dbReference>